<proteinExistence type="predicted"/>
<comment type="caution">
    <text evidence="2">The sequence shown here is derived from an EMBL/GenBank/DDBJ whole genome shotgun (WGS) entry which is preliminary data.</text>
</comment>
<protein>
    <submittedName>
        <fullName evidence="2">Fasciclin domain-containing protein</fullName>
    </submittedName>
</protein>
<evidence type="ECO:0000259" key="1">
    <source>
        <dbReference type="PROSITE" id="PS50213"/>
    </source>
</evidence>
<dbReference type="OrthoDB" id="624512at2"/>
<sequence>MRRIIFCTLAFVGLITACRKTEFQRPPVGGQVPYTDTATSDLTTLLSKSPQQLFYTAWQKSHLDSLLKSQGKGIRFTVLAPDDAAMKAAGLTADKIAAAKVADLDSLLLFHVIPENIDSAALRGQQGNVRHRSLLKDRTIKEQVTRPGSNVLYTEAYTYKLYFGMTTDGSLLINGKNSGKVAPMYAKNGVIYPITKPLVRPTKTVMDVINTDPRFSILSGIFRAMDSTWEEVTYGFYERKQYQWMQLRIGNVVSSDGFFAPTNEAFKKAGFNSVDDLMNLNARSMPYLDEEDWEMHNGLFVTDSLLAYSFWGRMYTPRSSIGGGAGVSAMFWSNDLNNAMLGTFALSTSGDNAVPLYLMPLDFGINGGLVTVKVKGSSHPAATIVEADIPTLQGPFHAVDNLILSDKVKF</sequence>
<dbReference type="GO" id="GO:0031012">
    <property type="term" value="C:extracellular matrix"/>
    <property type="evidence" value="ECO:0007669"/>
    <property type="project" value="TreeGrafter"/>
</dbReference>
<dbReference type="Gene3D" id="2.30.180.10">
    <property type="entry name" value="FAS1 domain"/>
    <property type="match status" value="2"/>
</dbReference>
<dbReference type="GO" id="GO:0030198">
    <property type="term" value="P:extracellular matrix organization"/>
    <property type="evidence" value="ECO:0007669"/>
    <property type="project" value="TreeGrafter"/>
</dbReference>
<evidence type="ECO:0000313" key="2">
    <source>
        <dbReference type="EMBL" id="RAJ76646.1"/>
    </source>
</evidence>
<dbReference type="PROSITE" id="PS50213">
    <property type="entry name" value="FAS1"/>
    <property type="match status" value="1"/>
</dbReference>
<dbReference type="GO" id="GO:0007155">
    <property type="term" value="P:cell adhesion"/>
    <property type="evidence" value="ECO:0007669"/>
    <property type="project" value="TreeGrafter"/>
</dbReference>
<dbReference type="GO" id="GO:0050839">
    <property type="term" value="F:cell adhesion molecule binding"/>
    <property type="evidence" value="ECO:0007669"/>
    <property type="project" value="TreeGrafter"/>
</dbReference>
<dbReference type="InterPro" id="IPR050904">
    <property type="entry name" value="Adhesion/Biosynth-related"/>
</dbReference>
<dbReference type="PANTHER" id="PTHR10900:SF77">
    <property type="entry name" value="FI19380P1"/>
    <property type="match status" value="1"/>
</dbReference>
<dbReference type="GO" id="GO:0005615">
    <property type="term" value="C:extracellular space"/>
    <property type="evidence" value="ECO:0007669"/>
    <property type="project" value="TreeGrafter"/>
</dbReference>
<accession>A0A327VQB7</accession>
<dbReference type="AlphaFoldDB" id="A0A327VQB7"/>
<feature type="domain" description="FAS1" evidence="1">
    <location>
        <begin position="38"/>
        <end position="198"/>
    </location>
</feature>
<dbReference type="Pfam" id="PF02469">
    <property type="entry name" value="Fasciclin"/>
    <property type="match status" value="1"/>
</dbReference>
<dbReference type="InterPro" id="IPR036378">
    <property type="entry name" value="FAS1_dom_sf"/>
</dbReference>
<organism evidence="2 3">
    <name type="scientific">Chitinophaga dinghuensis</name>
    <dbReference type="NCBI Taxonomy" id="1539050"/>
    <lineage>
        <taxon>Bacteria</taxon>
        <taxon>Pseudomonadati</taxon>
        <taxon>Bacteroidota</taxon>
        <taxon>Chitinophagia</taxon>
        <taxon>Chitinophagales</taxon>
        <taxon>Chitinophagaceae</taxon>
        <taxon>Chitinophaga</taxon>
    </lineage>
</organism>
<dbReference type="PROSITE" id="PS51257">
    <property type="entry name" value="PROKAR_LIPOPROTEIN"/>
    <property type="match status" value="1"/>
</dbReference>
<dbReference type="InterPro" id="IPR000782">
    <property type="entry name" value="FAS1_domain"/>
</dbReference>
<name>A0A327VQB7_9BACT</name>
<dbReference type="EMBL" id="QLMA01000008">
    <property type="protein sequence ID" value="RAJ76646.1"/>
    <property type="molecule type" value="Genomic_DNA"/>
</dbReference>
<dbReference type="PANTHER" id="PTHR10900">
    <property type="entry name" value="PERIOSTIN-RELATED"/>
    <property type="match status" value="1"/>
</dbReference>
<reference evidence="2 3" key="1">
    <citation type="submission" date="2018-06" db="EMBL/GenBank/DDBJ databases">
        <title>Genomic Encyclopedia of Archaeal and Bacterial Type Strains, Phase II (KMG-II): from individual species to whole genera.</title>
        <authorList>
            <person name="Goeker M."/>
        </authorList>
    </citation>
    <scope>NUCLEOTIDE SEQUENCE [LARGE SCALE GENOMIC DNA]</scope>
    <source>
        <strain evidence="2 3">DSM 29821</strain>
    </source>
</reference>
<dbReference type="SUPFAM" id="SSF82153">
    <property type="entry name" value="FAS1 domain"/>
    <property type="match status" value="2"/>
</dbReference>
<dbReference type="Proteomes" id="UP000249819">
    <property type="component" value="Unassembled WGS sequence"/>
</dbReference>
<dbReference type="RefSeq" id="WP_111594367.1">
    <property type="nucleotide sequence ID" value="NZ_QLMA01000008.1"/>
</dbReference>
<evidence type="ECO:0000313" key="3">
    <source>
        <dbReference type="Proteomes" id="UP000249819"/>
    </source>
</evidence>
<gene>
    <name evidence="2" type="ORF">CLV59_108166</name>
</gene>
<keyword evidence="3" id="KW-1185">Reference proteome</keyword>